<reference evidence="2 3" key="1">
    <citation type="submission" date="2011-02" db="EMBL/GenBank/DDBJ databases">
        <title>The Genome Sequence of Sphaeroforma arctica JP610.</title>
        <authorList>
            <consortium name="The Broad Institute Genome Sequencing Platform"/>
            <person name="Russ C."/>
            <person name="Cuomo C."/>
            <person name="Young S.K."/>
            <person name="Zeng Q."/>
            <person name="Gargeya S."/>
            <person name="Alvarado L."/>
            <person name="Berlin A."/>
            <person name="Chapman S.B."/>
            <person name="Chen Z."/>
            <person name="Freedman E."/>
            <person name="Gellesch M."/>
            <person name="Goldberg J."/>
            <person name="Griggs A."/>
            <person name="Gujja S."/>
            <person name="Heilman E."/>
            <person name="Heiman D."/>
            <person name="Howarth C."/>
            <person name="Mehta T."/>
            <person name="Neiman D."/>
            <person name="Pearson M."/>
            <person name="Roberts A."/>
            <person name="Saif S."/>
            <person name="Shea T."/>
            <person name="Shenoy N."/>
            <person name="Sisk P."/>
            <person name="Stolte C."/>
            <person name="Sykes S."/>
            <person name="White J."/>
            <person name="Yandava C."/>
            <person name="Burger G."/>
            <person name="Gray M.W."/>
            <person name="Holland P.W.H."/>
            <person name="King N."/>
            <person name="Lang F.B.F."/>
            <person name="Roger A.J."/>
            <person name="Ruiz-Trillo I."/>
            <person name="Haas B."/>
            <person name="Nusbaum C."/>
            <person name="Birren B."/>
        </authorList>
    </citation>
    <scope>NUCLEOTIDE SEQUENCE [LARGE SCALE GENOMIC DNA]</scope>
    <source>
        <strain evidence="2 3">JP610</strain>
    </source>
</reference>
<sequence>MNAKMGKSRPSIQMSENAGYPSIQNKGEVNVHANAHVQTLQAHARTISVDDNMIRLHNERVRNGDTDDGQDN</sequence>
<dbReference type="AlphaFoldDB" id="A0A0L0FH02"/>
<proteinExistence type="predicted"/>
<gene>
    <name evidence="2" type="ORF">SARC_11443</name>
</gene>
<feature type="compositionally biased region" description="Polar residues" evidence="1">
    <location>
        <begin position="10"/>
        <end position="23"/>
    </location>
</feature>
<dbReference type="EMBL" id="KQ243286">
    <property type="protein sequence ID" value="KNC76047.1"/>
    <property type="molecule type" value="Genomic_DNA"/>
</dbReference>
<name>A0A0L0FH02_9EUKA</name>
<evidence type="ECO:0000256" key="1">
    <source>
        <dbReference type="SAM" id="MobiDB-lite"/>
    </source>
</evidence>
<evidence type="ECO:0000313" key="2">
    <source>
        <dbReference type="EMBL" id="KNC76047.1"/>
    </source>
</evidence>
<dbReference type="GeneID" id="25911947"/>
<protein>
    <submittedName>
        <fullName evidence="2">Uncharacterized protein</fullName>
    </submittedName>
</protein>
<dbReference type="Proteomes" id="UP000054560">
    <property type="component" value="Unassembled WGS sequence"/>
</dbReference>
<accession>A0A0L0FH02</accession>
<organism evidence="2 3">
    <name type="scientific">Sphaeroforma arctica JP610</name>
    <dbReference type="NCBI Taxonomy" id="667725"/>
    <lineage>
        <taxon>Eukaryota</taxon>
        <taxon>Ichthyosporea</taxon>
        <taxon>Ichthyophonida</taxon>
        <taxon>Sphaeroforma</taxon>
    </lineage>
</organism>
<dbReference type="RefSeq" id="XP_014149949.1">
    <property type="nucleotide sequence ID" value="XM_014294474.1"/>
</dbReference>
<keyword evidence="3" id="KW-1185">Reference proteome</keyword>
<feature type="region of interest" description="Disordered" evidence="1">
    <location>
        <begin position="1"/>
        <end position="23"/>
    </location>
</feature>
<evidence type="ECO:0000313" key="3">
    <source>
        <dbReference type="Proteomes" id="UP000054560"/>
    </source>
</evidence>